<reference evidence="1" key="1">
    <citation type="submission" date="2021-12" db="EMBL/GenBank/DDBJ databases">
        <authorList>
            <person name="Cha I.-T."/>
            <person name="Lee K.-E."/>
            <person name="Park S.-J."/>
        </authorList>
    </citation>
    <scope>NUCLEOTIDE SEQUENCE</scope>
    <source>
        <strain evidence="1">YSM-43</strain>
    </source>
</reference>
<gene>
    <name evidence="1" type="ORF">LXD69_17790</name>
</gene>
<dbReference type="EMBL" id="CP090145">
    <property type="protein sequence ID" value="UOX33872.1"/>
    <property type="molecule type" value="Genomic_DNA"/>
</dbReference>
<dbReference type="Gene3D" id="3.40.50.150">
    <property type="entry name" value="Vaccinia Virus protein VP39"/>
    <property type="match status" value="1"/>
</dbReference>
<dbReference type="GO" id="GO:0032259">
    <property type="term" value="P:methylation"/>
    <property type="evidence" value="ECO:0007669"/>
    <property type="project" value="UniProtKB-KW"/>
</dbReference>
<organism evidence="1 2">
    <name type="scientific">Flavobacterium sediminilitoris</name>
    <dbReference type="NCBI Taxonomy" id="2024526"/>
    <lineage>
        <taxon>Bacteria</taxon>
        <taxon>Pseudomonadati</taxon>
        <taxon>Bacteroidota</taxon>
        <taxon>Flavobacteriia</taxon>
        <taxon>Flavobacteriales</taxon>
        <taxon>Flavobacteriaceae</taxon>
        <taxon>Flavobacterium</taxon>
    </lineage>
</organism>
<dbReference type="Proteomes" id="UP000830454">
    <property type="component" value="Chromosome"/>
</dbReference>
<proteinExistence type="predicted"/>
<dbReference type="Pfam" id="PF13578">
    <property type="entry name" value="Methyltransf_24"/>
    <property type="match status" value="1"/>
</dbReference>
<dbReference type="GO" id="GO:0008168">
    <property type="term" value="F:methyltransferase activity"/>
    <property type="evidence" value="ECO:0007669"/>
    <property type="project" value="UniProtKB-KW"/>
</dbReference>
<reference evidence="1" key="2">
    <citation type="submission" date="2022-04" db="EMBL/GenBank/DDBJ databases">
        <title>Complete Genome Sequence of Flavobacterium sediminilitoris YSM-43, Isolated from a Tidal Sediment.</title>
        <authorList>
            <person name="Lee P.A."/>
        </authorList>
    </citation>
    <scope>NUCLEOTIDE SEQUENCE</scope>
    <source>
        <strain evidence="1">YSM-43</strain>
    </source>
</reference>
<dbReference type="SUPFAM" id="SSF53335">
    <property type="entry name" value="S-adenosyl-L-methionine-dependent methyltransferases"/>
    <property type="match status" value="1"/>
</dbReference>
<name>A0ABY4HNG2_9FLAO</name>
<keyword evidence="1" id="KW-0489">Methyltransferase</keyword>
<keyword evidence="1" id="KW-0808">Transferase</keyword>
<dbReference type="RefSeq" id="WP_246916440.1">
    <property type="nucleotide sequence ID" value="NZ_CP090145.1"/>
</dbReference>
<sequence length="275" mass="31973">MLHIIKSYLKFLWKAKNEHGIHSPFVYNLVTQCFYDKTKYPEYKNLEEYRNSLLKNQNTIEVTDFGAGSRVFKSNTRQIGKIAKTAGITQNNAKLLFRLVKYFKPNSILEIGTSLGLATSALSLGNRNAKTITLEGCPNTLSTAKNQFQLLKFDTVNINFINTEFSNYLKNYSLNTSCCELIYFDGNHSKKATLDYFELLLPTITNDTIWIFDDIHWSKDMEEAWKTIKNHSKVTVTIDTFQWGIVFFRQEQEKEHFIINTNKTLSSFLFEKIKF</sequence>
<keyword evidence="2" id="KW-1185">Reference proteome</keyword>
<protein>
    <submittedName>
        <fullName evidence="1">Class I SAM-dependent methyltransferase</fullName>
    </submittedName>
</protein>
<accession>A0ABY4HNG2</accession>
<evidence type="ECO:0000313" key="2">
    <source>
        <dbReference type="Proteomes" id="UP000830454"/>
    </source>
</evidence>
<dbReference type="InterPro" id="IPR029063">
    <property type="entry name" value="SAM-dependent_MTases_sf"/>
</dbReference>
<evidence type="ECO:0000313" key="1">
    <source>
        <dbReference type="EMBL" id="UOX33872.1"/>
    </source>
</evidence>